<dbReference type="Pfam" id="PF13409">
    <property type="entry name" value="GST_N_2"/>
    <property type="match status" value="1"/>
</dbReference>
<dbReference type="SUPFAM" id="SSF47616">
    <property type="entry name" value="GST C-terminal domain-like"/>
    <property type="match status" value="1"/>
</dbReference>
<sequence>MAASPPASPPISSVPKAALYLFSHSIWSSVVRLALEEKGYGHDEIDQKFVDLLKGENFLPTYLRINPKGTVPTLVVPFEKTLSADVESRFKALTDSISIVQFLDKSRTVISRTHTTSAAPAPALAPATIAFSAVSKRIIELLHADDVSSYVLTFETAKDEASLKVLAKVLLPMLRARRETLDSLLSEAEKGTVHASEKTKLFWLEKKVQDGPILSVFEDAEKAESELDTEGKEKRRAYFEKAKKLWEVDLKELLVVVSKEMIGPFVLGDQISIADLHLAAYLTRVISLAGGAASDVGNVAVSKLEAQVGVKFPKDFKGGETQRPGGAEVAQAGPQSKLAAFWDAVKERPSWKKVYAEGLP</sequence>
<dbReference type="STRING" id="933084.A0A067Q945"/>
<dbReference type="InterPro" id="IPR044617">
    <property type="entry name" value="TCHQD"/>
</dbReference>
<accession>A0A067Q945</accession>
<dbReference type="OrthoDB" id="412788at2759"/>
<dbReference type="InParanoid" id="A0A067Q945"/>
<dbReference type="AlphaFoldDB" id="A0A067Q945"/>
<dbReference type="InterPro" id="IPR036282">
    <property type="entry name" value="Glutathione-S-Trfase_C_sf"/>
</dbReference>
<evidence type="ECO:0000313" key="3">
    <source>
        <dbReference type="Proteomes" id="UP000027265"/>
    </source>
</evidence>
<dbReference type="PANTHER" id="PTHR45374:SF1">
    <property type="entry name" value="GLUTATHIONE S-TRANSFERASE TCHQD"/>
    <property type="match status" value="1"/>
</dbReference>
<name>A0A067Q945_9AGAM</name>
<dbReference type="EMBL" id="KL197710">
    <property type="protein sequence ID" value="KDQ63573.1"/>
    <property type="molecule type" value="Genomic_DNA"/>
</dbReference>
<organism evidence="2 3">
    <name type="scientific">Jaapia argillacea MUCL 33604</name>
    <dbReference type="NCBI Taxonomy" id="933084"/>
    <lineage>
        <taxon>Eukaryota</taxon>
        <taxon>Fungi</taxon>
        <taxon>Dikarya</taxon>
        <taxon>Basidiomycota</taxon>
        <taxon>Agaricomycotina</taxon>
        <taxon>Agaricomycetes</taxon>
        <taxon>Agaricomycetidae</taxon>
        <taxon>Jaapiales</taxon>
        <taxon>Jaapiaceae</taxon>
        <taxon>Jaapia</taxon>
    </lineage>
</organism>
<dbReference type="HOGENOM" id="CLU_063115_0_0_1"/>
<protein>
    <recommendedName>
        <fullName evidence="1">GST N-terminal domain-containing protein</fullName>
    </recommendedName>
</protein>
<dbReference type="GO" id="GO:0004364">
    <property type="term" value="F:glutathione transferase activity"/>
    <property type="evidence" value="ECO:0007669"/>
    <property type="project" value="InterPro"/>
</dbReference>
<dbReference type="PROSITE" id="PS50404">
    <property type="entry name" value="GST_NTER"/>
    <property type="match status" value="1"/>
</dbReference>
<dbReference type="Proteomes" id="UP000027265">
    <property type="component" value="Unassembled WGS sequence"/>
</dbReference>
<dbReference type="PANTHER" id="PTHR45374">
    <property type="entry name" value="GLUTATHIONE S-TRANSFERASE TCHQD"/>
    <property type="match status" value="1"/>
</dbReference>
<evidence type="ECO:0000259" key="1">
    <source>
        <dbReference type="PROSITE" id="PS50404"/>
    </source>
</evidence>
<gene>
    <name evidence="2" type="ORF">JAAARDRAFT_29594</name>
</gene>
<reference evidence="3" key="1">
    <citation type="journal article" date="2014" name="Proc. Natl. Acad. Sci. U.S.A.">
        <title>Extensive sampling of basidiomycete genomes demonstrates inadequacy of the white-rot/brown-rot paradigm for wood decay fungi.</title>
        <authorList>
            <person name="Riley R."/>
            <person name="Salamov A.A."/>
            <person name="Brown D.W."/>
            <person name="Nagy L.G."/>
            <person name="Floudas D."/>
            <person name="Held B.W."/>
            <person name="Levasseur A."/>
            <person name="Lombard V."/>
            <person name="Morin E."/>
            <person name="Otillar R."/>
            <person name="Lindquist E.A."/>
            <person name="Sun H."/>
            <person name="LaButti K.M."/>
            <person name="Schmutz J."/>
            <person name="Jabbour D."/>
            <person name="Luo H."/>
            <person name="Baker S.E."/>
            <person name="Pisabarro A.G."/>
            <person name="Walton J.D."/>
            <person name="Blanchette R.A."/>
            <person name="Henrissat B."/>
            <person name="Martin F."/>
            <person name="Cullen D."/>
            <person name="Hibbett D.S."/>
            <person name="Grigoriev I.V."/>
        </authorList>
    </citation>
    <scope>NUCLEOTIDE SEQUENCE [LARGE SCALE GENOMIC DNA]</scope>
    <source>
        <strain evidence="3">MUCL 33604</strain>
    </source>
</reference>
<feature type="domain" description="GST N-terminal" evidence="1">
    <location>
        <begin position="15"/>
        <end position="111"/>
    </location>
</feature>
<keyword evidence="3" id="KW-1185">Reference proteome</keyword>
<dbReference type="InterPro" id="IPR036249">
    <property type="entry name" value="Thioredoxin-like_sf"/>
</dbReference>
<proteinExistence type="predicted"/>
<dbReference type="SUPFAM" id="SSF52833">
    <property type="entry name" value="Thioredoxin-like"/>
    <property type="match status" value="1"/>
</dbReference>
<dbReference type="Gene3D" id="3.40.30.10">
    <property type="entry name" value="Glutaredoxin"/>
    <property type="match status" value="1"/>
</dbReference>
<evidence type="ECO:0000313" key="2">
    <source>
        <dbReference type="EMBL" id="KDQ63573.1"/>
    </source>
</evidence>
<dbReference type="InterPro" id="IPR004045">
    <property type="entry name" value="Glutathione_S-Trfase_N"/>
</dbReference>